<comment type="caution">
    <text evidence="1">The sequence shown here is derived from an EMBL/GenBank/DDBJ whole genome shotgun (WGS) entry which is preliminary data.</text>
</comment>
<dbReference type="AlphaFoldDB" id="A0A7J5XL25"/>
<sequence>MVTINRAECGTGQLCAAQPFGLRPLNKFIMFLSGCQAESSGRNFDFGLSGESDGYLAAPCHSTTYWYARLCPTLGGNDTTYVCANKNGVVKFFGAVLNNGKLTLKELRVDSVKGKITGKKIQCTFSATVPAQITKAAQFAITISTGTFNSSTDALGDPSTQLKSPLVNLENPNTTVTNELATNTSSHAITIQQSLTQALLFTVGVLGLTAL</sequence>
<evidence type="ECO:0000313" key="2">
    <source>
        <dbReference type="Proteomes" id="UP000518266"/>
    </source>
</evidence>
<organism evidence="1 2">
    <name type="scientific">Dissostichus mawsoni</name>
    <name type="common">Antarctic cod</name>
    <dbReference type="NCBI Taxonomy" id="36200"/>
    <lineage>
        <taxon>Eukaryota</taxon>
        <taxon>Metazoa</taxon>
        <taxon>Chordata</taxon>
        <taxon>Craniata</taxon>
        <taxon>Vertebrata</taxon>
        <taxon>Euteleostomi</taxon>
        <taxon>Actinopterygii</taxon>
        <taxon>Neopterygii</taxon>
        <taxon>Teleostei</taxon>
        <taxon>Neoteleostei</taxon>
        <taxon>Acanthomorphata</taxon>
        <taxon>Eupercaria</taxon>
        <taxon>Perciformes</taxon>
        <taxon>Notothenioidei</taxon>
        <taxon>Nototheniidae</taxon>
        <taxon>Dissostichus</taxon>
    </lineage>
</organism>
<dbReference type="EMBL" id="JAAKFY010000023">
    <property type="protein sequence ID" value="KAF3837277.1"/>
    <property type="molecule type" value="Genomic_DNA"/>
</dbReference>
<dbReference type="Proteomes" id="UP000518266">
    <property type="component" value="Unassembled WGS sequence"/>
</dbReference>
<accession>A0A7J5XL25</accession>
<reference evidence="1 2" key="1">
    <citation type="submission" date="2020-03" db="EMBL/GenBank/DDBJ databases">
        <title>Dissostichus mawsoni Genome sequencing and assembly.</title>
        <authorList>
            <person name="Park H."/>
        </authorList>
    </citation>
    <scope>NUCLEOTIDE SEQUENCE [LARGE SCALE GENOMIC DNA]</scope>
    <source>
        <strain evidence="1">DM0001</strain>
        <tissue evidence="1">Muscle</tissue>
    </source>
</reference>
<keyword evidence="2" id="KW-1185">Reference proteome</keyword>
<dbReference type="OrthoDB" id="8960535at2759"/>
<evidence type="ECO:0000313" key="1">
    <source>
        <dbReference type="EMBL" id="KAF3837277.1"/>
    </source>
</evidence>
<protein>
    <submittedName>
        <fullName evidence="1">Uncharacterized protein</fullName>
    </submittedName>
</protein>
<name>A0A7J5XL25_DISMA</name>
<proteinExistence type="predicted"/>
<gene>
    <name evidence="1" type="ORF">F7725_004741</name>
</gene>